<organism evidence="10 11">
    <name type="scientific">Arundinibacter roseus</name>
    <dbReference type="NCBI Taxonomy" id="2070510"/>
    <lineage>
        <taxon>Bacteria</taxon>
        <taxon>Pseudomonadati</taxon>
        <taxon>Bacteroidota</taxon>
        <taxon>Cytophagia</taxon>
        <taxon>Cytophagales</taxon>
        <taxon>Spirosomataceae</taxon>
        <taxon>Arundinibacter</taxon>
    </lineage>
</organism>
<evidence type="ECO:0000313" key="10">
    <source>
        <dbReference type="EMBL" id="TDB68042.1"/>
    </source>
</evidence>
<dbReference type="Pfam" id="PF02823">
    <property type="entry name" value="ATP-synt_DE_N"/>
    <property type="match status" value="1"/>
</dbReference>
<dbReference type="GO" id="GO:0012505">
    <property type="term" value="C:endomembrane system"/>
    <property type="evidence" value="ECO:0007669"/>
    <property type="project" value="UniProtKB-SubCell"/>
</dbReference>
<dbReference type="AlphaFoldDB" id="A0A4R4KM33"/>
<dbReference type="InterPro" id="IPR036771">
    <property type="entry name" value="ATPsynth_dsu/esu_N"/>
</dbReference>
<gene>
    <name evidence="8" type="primary">atpC</name>
    <name evidence="10" type="ORF">EZE20_03715</name>
</gene>
<evidence type="ECO:0000256" key="5">
    <source>
        <dbReference type="ARBA" id="ARBA00023065"/>
    </source>
</evidence>
<proteinExistence type="inferred from homology"/>
<dbReference type="Gene3D" id="2.60.15.10">
    <property type="entry name" value="F0F1 ATP synthase delta/epsilon subunit, N-terminal"/>
    <property type="match status" value="1"/>
</dbReference>
<keyword evidence="8" id="KW-0066">ATP synthesis</keyword>
<dbReference type="GO" id="GO:0005524">
    <property type="term" value="F:ATP binding"/>
    <property type="evidence" value="ECO:0007669"/>
    <property type="project" value="UniProtKB-UniRule"/>
</dbReference>
<dbReference type="HAMAP" id="MF_00530">
    <property type="entry name" value="ATP_synth_epsil_bac"/>
    <property type="match status" value="1"/>
</dbReference>
<keyword evidence="8" id="KW-1003">Cell membrane</keyword>
<dbReference type="SUPFAM" id="SSF51344">
    <property type="entry name" value="Epsilon subunit of F1F0-ATP synthase N-terminal domain"/>
    <property type="match status" value="1"/>
</dbReference>
<evidence type="ECO:0000256" key="7">
    <source>
        <dbReference type="ARBA" id="ARBA00023196"/>
    </source>
</evidence>
<evidence type="ECO:0000256" key="8">
    <source>
        <dbReference type="HAMAP-Rule" id="MF_00530"/>
    </source>
</evidence>
<keyword evidence="7 8" id="KW-0139">CF(1)</keyword>
<evidence type="ECO:0000256" key="4">
    <source>
        <dbReference type="ARBA" id="ARBA00022448"/>
    </source>
</evidence>
<accession>A0A4R4KM33</accession>
<dbReference type="EMBL" id="SMJU01000002">
    <property type="protein sequence ID" value="TDB68042.1"/>
    <property type="molecule type" value="Genomic_DNA"/>
</dbReference>
<dbReference type="InterPro" id="IPR024037">
    <property type="entry name" value="Alt_ATP_synth_F1_esu"/>
</dbReference>
<sequence>MKEKLLTLKILLPFGVFAEVREVSRLVIQTNDGSYGILPQRLDCVASLQAGILSYEIQSEGYSYVAIDEGIFVKAGNQVLISVRNAIAGLNLGELHEAVQQQFKELTESEKNVRSVMVKLETGLLLSLEKFRKE</sequence>
<dbReference type="GO" id="GO:0045259">
    <property type="term" value="C:proton-transporting ATP synthase complex"/>
    <property type="evidence" value="ECO:0007669"/>
    <property type="project" value="UniProtKB-KW"/>
</dbReference>
<keyword evidence="4 8" id="KW-0813">Transport</keyword>
<keyword evidence="8" id="KW-0375">Hydrogen ion transport</keyword>
<dbReference type="GO" id="GO:0005886">
    <property type="term" value="C:plasma membrane"/>
    <property type="evidence" value="ECO:0007669"/>
    <property type="project" value="UniProtKB-SubCell"/>
</dbReference>
<evidence type="ECO:0000256" key="3">
    <source>
        <dbReference type="ARBA" id="ARBA00005712"/>
    </source>
</evidence>
<comment type="function">
    <text evidence="1 8">Produces ATP from ADP in the presence of a proton gradient across the membrane.</text>
</comment>
<feature type="domain" description="ATP synthase F1 complex delta/epsilon subunit N-terminal" evidence="9">
    <location>
        <begin position="6"/>
        <end position="86"/>
    </location>
</feature>
<evidence type="ECO:0000256" key="2">
    <source>
        <dbReference type="ARBA" id="ARBA00004184"/>
    </source>
</evidence>
<evidence type="ECO:0000256" key="6">
    <source>
        <dbReference type="ARBA" id="ARBA00023136"/>
    </source>
</evidence>
<comment type="subcellular location">
    <subcellularLocation>
        <location evidence="8">Cell membrane</location>
        <topology evidence="8">Peripheral membrane protein</topology>
    </subcellularLocation>
    <subcellularLocation>
        <location evidence="2">Endomembrane system</location>
        <topology evidence="2">Peripheral membrane protein</topology>
    </subcellularLocation>
</comment>
<dbReference type="InterPro" id="IPR001469">
    <property type="entry name" value="ATP_synth_F1_dsu/esu"/>
</dbReference>
<evidence type="ECO:0000256" key="1">
    <source>
        <dbReference type="ARBA" id="ARBA00003543"/>
    </source>
</evidence>
<comment type="subunit">
    <text evidence="8">F-type ATPases have 2 components, CF(1) - the catalytic core - and CF(0) - the membrane proton channel. CF(1) has five subunits: alpha(3), beta(3), gamma(1), delta(1), epsilon(1). CF(0) has three main subunits: a, b and c.</text>
</comment>
<dbReference type="OrthoDB" id="9804110at2"/>
<name>A0A4R4KM33_9BACT</name>
<protein>
    <recommendedName>
        <fullName evidence="8">ATP synthase epsilon chain</fullName>
    </recommendedName>
    <alternativeName>
        <fullName evidence="8">ATP synthase F1 sector epsilon subunit</fullName>
    </alternativeName>
    <alternativeName>
        <fullName evidence="8">F-ATPase epsilon subunit</fullName>
    </alternativeName>
</protein>
<comment type="similarity">
    <text evidence="3 8">Belongs to the ATPase epsilon chain family.</text>
</comment>
<comment type="caution">
    <text evidence="10">The sequence shown here is derived from an EMBL/GenBank/DDBJ whole genome shotgun (WGS) entry which is preliminary data.</text>
</comment>
<reference evidence="10 11" key="1">
    <citation type="submission" date="2019-02" db="EMBL/GenBank/DDBJ databases">
        <title>Arundinibacter roseus gen. nov., sp. nov., a new member of the family Cytophagaceae.</title>
        <authorList>
            <person name="Szuroczki S."/>
            <person name="Khayer B."/>
            <person name="Sproer C."/>
            <person name="Toumi M."/>
            <person name="Szabo A."/>
            <person name="Felfoldi T."/>
            <person name="Schumann P."/>
            <person name="Toth E."/>
        </authorList>
    </citation>
    <scope>NUCLEOTIDE SEQUENCE [LARGE SCALE GENOMIC DNA]</scope>
    <source>
        <strain evidence="10 11">DMA-k-7a</strain>
    </source>
</reference>
<dbReference type="NCBIfam" id="TIGR03166">
    <property type="entry name" value="alt_F1F0_F1_eps"/>
    <property type="match status" value="1"/>
</dbReference>
<keyword evidence="11" id="KW-1185">Reference proteome</keyword>
<dbReference type="GO" id="GO:0046933">
    <property type="term" value="F:proton-transporting ATP synthase activity, rotational mechanism"/>
    <property type="evidence" value="ECO:0007669"/>
    <property type="project" value="UniProtKB-UniRule"/>
</dbReference>
<keyword evidence="5 8" id="KW-0406">Ion transport</keyword>
<dbReference type="RefSeq" id="WP_132114626.1">
    <property type="nucleotide sequence ID" value="NZ_SMJU01000002.1"/>
</dbReference>
<dbReference type="NCBIfam" id="NF004871">
    <property type="entry name" value="PRK06228.1"/>
    <property type="match status" value="1"/>
</dbReference>
<keyword evidence="6 8" id="KW-0472">Membrane</keyword>
<dbReference type="Proteomes" id="UP000295706">
    <property type="component" value="Unassembled WGS sequence"/>
</dbReference>
<evidence type="ECO:0000313" key="11">
    <source>
        <dbReference type="Proteomes" id="UP000295706"/>
    </source>
</evidence>
<dbReference type="InterPro" id="IPR020546">
    <property type="entry name" value="ATP_synth_F1_dsu/esu_N"/>
</dbReference>
<evidence type="ECO:0000259" key="9">
    <source>
        <dbReference type="Pfam" id="PF02823"/>
    </source>
</evidence>